<keyword evidence="4 10" id="KW-0999">Mitochondrion inner membrane</keyword>
<evidence type="ECO:0000256" key="8">
    <source>
        <dbReference type="ARBA" id="ARBA00023136"/>
    </source>
</evidence>
<dbReference type="KEGG" id="kng:KNAG_0A04800"/>
<dbReference type="AlphaFoldDB" id="J7R026"/>
<sequence length="177" mass="19467">MLRRGIHTSTVRAFQQSARRSLTIPFLPTLPQKPGGVIGSPNDSYVAPKTNRMEGSVHWWLEKGFAVTCVPLVTAAMLTSGPLSTVADSVLSVGLLGYCYMELHSCITDYVSARVYGKFHNYALYLLGAGSVFSLFGIYKLETENDGVTGFVKKWWRSQELKDTAVGAKLQEKVSAR</sequence>
<evidence type="ECO:0000313" key="11">
    <source>
        <dbReference type="EMBL" id="CCK68150.1"/>
    </source>
</evidence>
<dbReference type="eggNOG" id="KOG4097">
    <property type="taxonomic scope" value="Eukaryota"/>
</dbReference>
<reference evidence="11 12" key="1">
    <citation type="journal article" date="2011" name="Proc. Natl. Acad. Sci. U.S.A.">
        <title>Evolutionary erosion of yeast sex chromosomes by mating-type switching accidents.</title>
        <authorList>
            <person name="Gordon J.L."/>
            <person name="Armisen D."/>
            <person name="Proux-Wera E."/>
            <person name="Oheigeartaigh S.S."/>
            <person name="Byrne K.P."/>
            <person name="Wolfe K.H."/>
        </authorList>
    </citation>
    <scope>NUCLEOTIDE SEQUENCE [LARGE SCALE GENOMIC DNA]</scope>
    <source>
        <strain evidence="12">ATCC MYA-139 / BCRC 22969 / CBS 8797 / CCRC 22969 / KCTC 17520 / NBRC 10181 / NCYC 3082</strain>
    </source>
</reference>
<dbReference type="GO" id="GO:0020037">
    <property type="term" value="F:heme binding"/>
    <property type="evidence" value="ECO:0007669"/>
    <property type="project" value="TreeGrafter"/>
</dbReference>
<keyword evidence="8 10" id="KW-0472">Membrane</keyword>
<dbReference type="PANTHER" id="PTHR13337:SF5">
    <property type="entry name" value="MITOCHONDRIAL INNER MEMBRANE PROTEIN SHH4-RELATED"/>
    <property type="match status" value="1"/>
</dbReference>
<evidence type="ECO:0000256" key="1">
    <source>
        <dbReference type="ARBA" id="ARBA00004448"/>
    </source>
</evidence>
<dbReference type="EMBL" id="HE978314">
    <property type="protein sequence ID" value="CCK68150.1"/>
    <property type="molecule type" value="Genomic_DNA"/>
</dbReference>
<dbReference type="HOGENOM" id="CLU_096618_0_0_1"/>
<dbReference type="InterPro" id="IPR034804">
    <property type="entry name" value="SQR/QFR_C/D"/>
</dbReference>
<evidence type="ECO:0000256" key="4">
    <source>
        <dbReference type="ARBA" id="ARBA00022792"/>
    </source>
</evidence>
<comment type="subcellular location">
    <subcellularLocation>
        <location evidence="1 10">Mitochondrion inner membrane</location>
        <topology evidence="1 10">Multi-pass membrane protein</topology>
    </subcellularLocation>
</comment>
<evidence type="ECO:0000256" key="2">
    <source>
        <dbReference type="ARBA" id="ARBA00007294"/>
    </source>
</evidence>
<comment type="similarity">
    <text evidence="2 10">Belongs to the CybS family.</text>
</comment>
<reference evidence="12" key="2">
    <citation type="submission" date="2012-08" db="EMBL/GenBank/DDBJ databases">
        <title>Genome sequence of Kazachstania naganishii.</title>
        <authorList>
            <person name="Gordon J.L."/>
            <person name="Armisen D."/>
            <person name="Proux-Wera E."/>
            <person name="OhEigeartaigh S.S."/>
            <person name="Byrne K.P."/>
            <person name="Wolfe K.H."/>
        </authorList>
    </citation>
    <scope>NUCLEOTIDE SEQUENCE [LARGE SCALE GENOMIC DNA]</scope>
    <source>
        <strain evidence="12">ATCC MYA-139 / BCRC 22969 / CBS 8797 / CCRC 22969 / KCTC 17520 / NBRC 10181 / NCYC 3082</strain>
    </source>
</reference>
<dbReference type="OMA" id="HSCITDY"/>
<dbReference type="GO" id="GO:0048039">
    <property type="term" value="F:ubiquinone binding"/>
    <property type="evidence" value="ECO:0007669"/>
    <property type="project" value="TreeGrafter"/>
</dbReference>
<accession>J7R026</accession>
<evidence type="ECO:0000256" key="3">
    <source>
        <dbReference type="ARBA" id="ARBA00022692"/>
    </source>
</evidence>
<comment type="caution">
    <text evidence="10">Lacks conserved residue(s) required for the propagation of feature annotation.</text>
</comment>
<dbReference type="GO" id="GO:0045273">
    <property type="term" value="C:respiratory chain complex II (succinate dehydrogenase)"/>
    <property type="evidence" value="ECO:0007669"/>
    <property type="project" value="EnsemblFungi"/>
</dbReference>
<dbReference type="InterPro" id="IPR007992">
    <property type="entry name" value="CybS"/>
</dbReference>
<evidence type="ECO:0000256" key="9">
    <source>
        <dbReference type="PIRSR" id="PIRSR607992-1"/>
    </source>
</evidence>
<evidence type="ECO:0000313" key="12">
    <source>
        <dbReference type="Proteomes" id="UP000006310"/>
    </source>
</evidence>
<dbReference type="Proteomes" id="UP000006310">
    <property type="component" value="Chromosome 1"/>
</dbReference>
<name>J7R026_HUIN7</name>
<dbReference type="GO" id="GO:0005743">
    <property type="term" value="C:mitochondrial inner membrane"/>
    <property type="evidence" value="ECO:0007669"/>
    <property type="project" value="UniProtKB-SubCell"/>
</dbReference>
<evidence type="ECO:0000256" key="7">
    <source>
        <dbReference type="ARBA" id="ARBA00023128"/>
    </source>
</evidence>
<keyword evidence="3 10" id="KW-0812">Transmembrane</keyword>
<evidence type="ECO:0000256" key="6">
    <source>
        <dbReference type="ARBA" id="ARBA00022989"/>
    </source>
</evidence>
<dbReference type="STRING" id="1071383.J7R026"/>
<dbReference type="OrthoDB" id="18577at2759"/>
<keyword evidence="6 10" id="KW-1133">Transmembrane helix</keyword>
<dbReference type="RefSeq" id="XP_022462396.1">
    <property type="nucleotide sequence ID" value="XM_022609107.1"/>
</dbReference>
<dbReference type="CDD" id="cd03496">
    <property type="entry name" value="SQR_TypeC_CybS"/>
    <property type="match status" value="1"/>
</dbReference>
<evidence type="ECO:0000256" key="5">
    <source>
        <dbReference type="ARBA" id="ARBA00022946"/>
    </source>
</evidence>
<dbReference type="Gene3D" id="1.20.1300.10">
    <property type="entry name" value="Fumarate reductase/succinate dehydrogenase, transmembrane subunit"/>
    <property type="match status" value="1"/>
</dbReference>
<keyword evidence="12" id="KW-1185">Reference proteome</keyword>
<dbReference type="GO" id="GO:0008177">
    <property type="term" value="F:succinate dehydrogenase (quinone) activity"/>
    <property type="evidence" value="ECO:0007669"/>
    <property type="project" value="EnsemblFungi"/>
</dbReference>
<organism evidence="11 12">
    <name type="scientific">Huiozyma naganishii (strain ATCC MYA-139 / BCRC 22969 / CBS 8797 / KCTC 17520 / NBRC 10181 / NCYC 3082 / Yp74L-3)</name>
    <name type="common">Yeast</name>
    <name type="synonym">Kazachstania naganishii</name>
    <dbReference type="NCBI Taxonomy" id="1071383"/>
    <lineage>
        <taxon>Eukaryota</taxon>
        <taxon>Fungi</taxon>
        <taxon>Dikarya</taxon>
        <taxon>Ascomycota</taxon>
        <taxon>Saccharomycotina</taxon>
        <taxon>Saccharomycetes</taxon>
        <taxon>Saccharomycetales</taxon>
        <taxon>Saccharomycetaceae</taxon>
        <taxon>Huiozyma</taxon>
    </lineage>
</organism>
<dbReference type="GeneID" id="34523785"/>
<protein>
    <recommendedName>
        <fullName evidence="10">Succinate dehydrogenase [ubiquinone] cytochrome b small subunit</fullName>
    </recommendedName>
</protein>
<dbReference type="Pfam" id="PF05328">
    <property type="entry name" value="CybS"/>
    <property type="match status" value="1"/>
</dbReference>
<proteinExistence type="inferred from homology"/>
<evidence type="ECO:0000256" key="10">
    <source>
        <dbReference type="RuleBase" id="RU364031"/>
    </source>
</evidence>
<feature type="transmembrane region" description="Helical" evidence="10">
    <location>
        <begin position="122"/>
        <end position="139"/>
    </location>
</feature>
<dbReference type="GO" id="GO:0006121">
    <property type="term" value="P:mitochondrial electron transport, succinate to ubiquinone"/>
    <property type="evidence" value="ECO:0007669"/>
    <property type="project" value="EnsemblFungi"/>
</dbReference>
<keyword evidence="7 10" id="KW-0496">Mitochondrion</keyword>
<gene>
    <name evidence="11" type="primary">KNAG0A04800</name>
    <name evidence="11" type="ordered locus">KNAG_0A04800</name>
</gene>
<dbReference type="PANTHER" id="PTHR13337">
    <property type="entry name" value="SUCCINATE DEHYDROGENASE"/>
    <property type="match status" value="1"/>
</dbReference>
<keyword evidence="5 10" id="KW-0809">Transit peptide</keyword>
<dbReference type="GO" id="GO:0006099">
    <property type="term" value="P:tricarboxylic acid cycle"/>
    <property type="evidence" value="ECO:0007669"/>
    <property type="project" value="EnsemblFungi"/>
</dbReference>
<feature type="binding site" evidence="9">
    <location>
        <position position="110"/>
    </location>
    <ligand>
        <name>a ubiquinone</name>
        <dbReference type="ChEBI" id="CHEBI:16389"/>
        <note>ligand shared with IP/SDHB</note>
    </ligand>
</feature>